<accession>A0ABR1L706</accession>
<dbReference type="EMBL" id="JBBPEH010000013">
    <property type="protein sequence ID" value="KAK7531011.1"/>
    <property type="molecule type" value="Genomic_DNA"/>
</dbReference>
<evidence type="ECO:0000313" key="2">
    <source>
        <dbReference type="EMBL" id="KAK7531011.1"/>
    </source>
</evidence>
<dbReference type="EMBL" id="JBBPEH010000005">
    <property type="protein sequence ID" value="KAK7538050.1"/>
    <property type="molecule type" value="Genomic_DNA"/>
</dbReference>
<dbReference type="GeneID" id="92028185"/>
<evidence type="ECO:0000313" key="3">
    <source>
        <dbReference type="EMBL" id="KAK7538050.1"/>
    </source>
</evidence>
<protein>
    <submittedName>
        <fullName evidence="2">Uncharacterized protein</fullName>
    </submittedName>
</protein>
<dbReference type="RefSeq" id="XP_066655737.1">
    <property type="nucleotide sequence ID" value="XM_066795279.1"/>
</dbReference>
<keyword evidence="4" id="KW-1185">Reference proteome</keyword>
<name>A0ABR1L706_9PEZI</name>
<feature type="region of interest" description="Disordered" evidence="1">
    <location>
        <begin position="30"/>
        <end position="50"/>
    </location>
</feature>
<proteinExistence type="predicted"/>
<gene>
    <name evidence="3" type="ORF">J3D65DRAFT_311828</name>
    <name evidence="2" type="ORF">J3D65DRAFT_607213</name>
</gene>
<sequence>MDERRSVLVRQEYAPSRLAAHLQLSLCSIRSRPSRPSPPRSQKWKKGRVVSPRPVANVSLADLVDACRHYLQTTPKLAMHPPPTCHDDVNPAVLTSLLQDVTKARARVRQARQQHDTTEGLISSTTQDLIKAKDTAAATDKEATNLQKAQVEVERIAQQSAAIEALRQIAAHNKLELDGVAEAVRTANDDVRVKSLAKTEAEAHLEEQKLVLRQEMQHLQQKEETVSRVASIDHLQTLASALGQYLEHERGGPPQKRSRI</sequence>
<comment type="caution">
    <text evidence="2">The sequence shown here is derived from an EMBL/GenBank/DDBJ whole genome shotgun (WGS) entry which is preliminary data.</text>
</comment>
<organism evidence="2 4">
    <name type="scientific">Phyllosticta citribraziliensis</name>
    <dbReference type="NCBI Taxonomy" id="989973"/>
    <lineage>
        <taxon>Eukaryota</taxon>
        <taxon>Fungi</taxon>
        <taxon>Dikarya</taxon>
        <taxon>Ascomycota</taxon>
        <taxon>Pezizomycotina</taxon>
        <taxon>Dothideomycetes</taxon>
        <taxon>Dothideomycetes incertae sedis</taxon>
        <taxon>Botryosphaeriales</taxon>
        <taxon>Phyllostictaceae</taxon>
        <taxon>Phyllosticta</taxon>
    </lineage>
</organism>
<evidence type="ECO:0000313" key="4">
    <source>
        <dbReference type="Proteomes" id="UP001360953"/>
    </source>
</evidence>
<reference evidence="2 4" key="1">
    <citation type="submission" date="2024-04" db="EMBL/GenBank/DDBJ databases">
        <title>Phyllosticta paracitricarpa is synonymous to the EU quarantine fungus P. citricarpa based on phylogenomic analyses.</title>
        <authorList>
            <consortium name="Lawrence Berkeley National Laboratory"/>
            <person name="Van ingen-buijs V.A."/>
            <person name="Van westerhoven A.C."/>
            <person name="Haridas S."/>
            <person name="Skiadas P."/>
            <person name="Martin F."/>
            <person name="Groenewald J.Z."/>
            <person name="Crous P.W."/>
            <person name="Seidl M.F."/>
        </authorList>
    </citation>
    <scope>NUCLEOTIDE SEQUENCE [LARGE SCALE GENOMIC DNA]</scope>
    <source>
        <strain evidence="2 4">CPC 17464</strain>
    </source>
</reference>
<evidence type="ECO:0000256" key="1">
    <source>
        <dbReference type="SAM" id="MobiDB-lite"/>
    </source>
</evidence>
<dbReference type="Proteomes" id="UP001360953">
    <property type="component" value="Unassembled WGS sequence"/>
</dbReference>